<comment type="caution">
    <text evidence="1">The sequence shown here is derived from an EMBL/GenBank/DDBJ whole genome shotgun (WGS) entry which is preliminary data.</text>
</comment>
<gene>
    <name evidence="1" type="ORF">FCC1311_080412</name>
</gene>
<sequence>MQEVLELCWLEDEHLVLECLPAGEVYLREVMMMMMLVPDSVAAGFEVVVGFLLEAAGFPLEAAGGLQELEGDLQELQVALLAREAYLKVPRDVQQAEEVAQLVEVVVQQGVVVVQQGVVVPWDVQLGVEAGLLELARPLDVAAGQLGVAEDLQDEAVDLQDEVVDLLDEEVNLTEWAAILLQEDYEDEVVLQDREDHEDHWEVGVHLLHLEDFVVLVVEVDPQALVDHAVVEVLRHQETEGLAGPEASVVLQQAWAAHEAWRAEVRAVMVVLPLVLLATVETWGPLVIQASLLRRPLA</sequence>
<dbReference type="Proteomes" id="UP000241890">
    <property type="component" value="Unassembled WGS sequence"/>
</dbReference>
<reference evidence="1 2" key="1">
    <citation type="submission" date="2017-12" db="EMBL/GenBank/DDBJ databases">
        <title>Sequencing, de novo assembly and annotation of complete genome of a new Thraustochytrid species, strain FCC1311.</title>
        <authorList>
            <person name="Sedici K."/>
            <person name="Godart F."/>
            <person name="Aiese Cigliano R."/>
            <person name="Sanseverino W."/>
            <person name="Barakat M."/>
            <person name="Ortet P."/>
            <person name="Marechal E."/>
            <person name="Cagnac O."/>
            <person name="Amato A."/>
        </authorList>
    </citation>
    <scope>NUCLEOTIDE SEQUENCE [LARGE SCALE GENOMIC DNA]</scope>
</reference>
<dbReference type="InParanoid" id="A0A2R5GLP0"/>
<name>A0A2R5GLP0_9STRA</name>
<evidence type="ECO:0000313" key="1">
    <source>
        <dbReference type="EMBL" id="GBG31816.1"/>
    </source>
</evidence>
<dbReference type="EMBL" id="BEYU01000107">
    <property type="protein sequence ID" value="GBG31816.1"/>
    <property type="molecule type" value="Genomic_DNA"/>
</dbReference>
<evidence type="ECO:0000313" key="2">
    <source>
        <dbReference type="Proteomes" id="UP000241890"/>
    </source>
</evidence>
<keyword evidence="2" id="KW-1185">Reference proteome</keyword>
<proteinExistence type="predicted"/>
<dbReference type="AlphaFoldDB" id="A0A2R5GLP0"/>
<organism evidence="1 2">
    <name type="scientific">Hondaea fermentalgiana</name>
    <dbReference type="NCBI Taxonomy" id="2315210"/>
    <lineage>
        <taxon>Eukaryota</taxon>
        <taxon>Sar</taxon>
        <taxon>Stramenopiles</taxon>
        <taxon>Bigyra</taxon>
        <taxon>Labyrinthulomycetes</taxon>
        <taxon>Thraustochytrida</taxon>
        <taxon>Thraustochytriidae</taxon>
        <taxon>Hondaea</taxon>
    </lineage>
</organism>
<protein>
    <submittedName>
        <fullName evidence="1">Uncharacterized protein</fullName>
    </submittedName>
</protein>
<accession>A0A2R5GLP0</accession>